<dbReference type="AlphaFoldDB" id="A0A814JVK8"/>
<gene>
    <name evidence="1" type="ORF">OXX778_LOCUS18434</name>
</gene>
<dbReference type="EMBL" id="CAJNOC010005115">
    <property type="protein sequence ID" value="CAF1042766.1"/>
    <property type="molecule type" value="Genomic_DNA"/>
</dbReference>
<dbReference type="Proteomes" id="UP000663879">
    <property type="component" value="Unassembled WGS sequence"/>
</dbReference>
<keyword evidence="2" id="KW-1185">Reference proteome</keyword>
<accession>A0A814JVK8</accession>
<evidence type="ECO:0000313" key="1">
    <source>
        <dbReference type="EMBL" id="CAF1042766.1"/>
    </source>
</evidence>
<name>A0A814JVK8_9BILA</name>
<proteinExistence type="predicted"/>
<protein>
    <submittedName>
        <fullName evidence="1">Uncharacterized protein</fullName>
    </submittedName>
</protein>
<feature type="non-terminal residue" evidence="1">
    <location>
        <position position="1"/>
    </location>
</feature>
<comment type="caution">
    <text evidence="1">The sequence shown here is derived from an EMBL/GenBank/DDBJ whole genome shotgun (WGS) entry which is preliminary data.</text>
</comment>
<reference evidence="1" key="1">
    <citation type="submission" date="2021-02" db="EMBL/GenBank/DDBJ databases">
        <authorList>
            <person name="Nowell W R."/>
        </authorList>
    </citation>
    <scope>NUCLEOTIDE SEQUENCE</scope>
    <source>
        <strain evidence="1">Ploen Becks lab</strain>
    </source>
</reference>
<evidence type="ECO:0000313" key="2">
    <source>
        <dbReference type="Proteomes" id="UP000663879"/>
    </source>
</evidence>
<organism evidence="1 2">
    <name type="scientific">Brachionus calyciflorus</name>
    <dbReference type="NCBI Taxonomy" id="104777"/>
    <lineage>
        <taxon>Eukaryota</taxon>
        <taxon>Metazoa</taxon>
        <taxon>Spiralia</taxon>
        <taxon>Gnathifera</taxon>
        <taxon>Rotifera</taxon>
        <taxon>Eurotatoria</taxon>
        <taxon>Monogononta</taxon>
        <taxon>Pseudotrocha</taxon>
        <taxon>Ploima</taxon>
        <taxon>Brachionidae</taxon>
        <taxon>Brachionus</taxon>
    </lineage>
</organism>
<sequence>RHQYQQEESESHKDFSSKSLKTPSVVYSKNVALHNNFLINPSCLFGQLDFLESGKKRHVKLEYFFQSHKNLRVDYELELENEIYYDNFRFLISELQINVPFNNGLQLIMYWFCFSNYSKYKNKKAKPILLIARDGFIDDKLTIDDEDCKIWELVDFEYAQELVTKFFESRVKKDTTMYSDKFWRKNVQKCFLEKKWDQVF</sequence>